<reference evidence="3" key="2">
    <citation type="journal article" date="2022" name="Proc. Natl. Acad. Sci. U.S.A.">
        <title>Diploid-dominant life cycles characterize the early evolution of Fungi.</title>
        <authorList>
            <person name="Amses K.R."/>
            <person name="Simmons D.R."/>
            <person name="Longcore J.E."/>
            <person name="Mondo S.J."/>
            <person name="Seto K."/>
            <person name="Jeronimo G.H."/>
            <person name="Bonds A.E."/>
            <person name="Quandt C.A."/>
            <person name="Davis W.J."/>
            <person name="Chang Y."/>
            <person name="Federici B.A."/>
            <person name="Kuo A."/>
            <person name="LaButti K."/>
            <person name="Pangilinan J."/>
            <person name="Andreopoulos W."/>
            <person name="Tritt A."/>
            <person name="Riley R."/>
            <person name="Hundley H."/>
            <person name="Johnson J."/>
            <person name="Lipzen A."/>
            <person name="Barry K."/>
            <person name="Lang B.F."/>
            <person name="Cuomo C.A."/>
            <person name="Buchler N.E."/>
            <person name="Grigoriev I.V."/>
            <person name="Spatafora J.W."/>
            <person name="Stajich J.E."/>
            <person name="James T.Y."/>
        </authorList>
    </citation>
    <scope>NUCLEOTIDE SEQUENCE</scope>
    <source>
        <strain evidence="3">AG</strain>
    </source>
</reference>
<comment type="caution">
    <text evidence="3">The sequence shown here is derived from an EMBL/GenBank/DDBJ whole genome shotgun (WGS) entry which is preliminary data.</text>
</comment>
<protein>
    <submittedName>
        <fullName evidence="3">Uncharacterized protein</fullName>
    </submittedName>
</protein>
<evidence type="ECO:0000256" key="2">
    <source>
        <dbReference type="SAM" id="MobiDB-lite"/>
    </source>
</evidence>
<feature type="compositionally biased region" description="Basic and acidic residues" evidence="2">
    <location>
        <begin position="236"/>
        <end position="248"/>
    </location>
</feature>
<evidence type="ECO:0000313" key="4">
    <source>
        <dbReference type="Proteomes" id="UP001206595"/>
    </source>
</evidence>
<dbReference type="GeneID" id="75913992"/>
<dbReference type="Pfam" id="PF05794">
    <property type="entry name" value="Tcp11"/>
    <property type="match status" value="1"/>
</dbReference>
<reference evidence="3" key="1">
    <citation type="submission" date="2021-06" db="EMBL/GenBank/DDBJ databases">
        <authorList>
            <consortium name="DOE Joint Genome Institute"/>
            <person name="Mondo S.J."/>
            <person name="Amses K.R."/>
            <person name="Simmons D.R."/>
            <person name="Longcore J.E."/>
            <person name="Seto K."/>
            <person name="Alves G.H."/>
            <person name="Bonds A.E."/>
            <person name="Quandt C.A."/>
            <person name="Davis W.J."/>
            <person name="Chang Y."/>
            <person name="Letcher P.M."/>
            <person name="Powell M.J."/>
            <person name="Kuo A."/>
            <person name="Labutti K."/>
            <person name="Pangilinan J."/>
            <person name="Andreopoulos W."/>
            <person name="Tritt A."/>
            <person name="Riley R."/>
            <person name="Hundley H."/>
            <person name="Johnson J."/>
            <person name="Lipzen A."/>
            <person name="Barry K."/>
            <person name="Berbee M.L."/>
            <person name="Buchler N.E."/>
            <person name="Grigoriev I.V."/>
            <person name="Spatafora J.W."/>
            <person name="Stajich J.E."/>
            <person name="James T.Y."/>
        </authorList>
    </citation>
    <scope>NUCLEOTIDE SEQUENCE</scope>
    <source>
        <strain evidence="3">AG</strain>
    </source>
</reference>
<feature type="region of interest" description="Disordered" evidence="2">
    <location>
        <begin position="236"/>
        <end position="282"/>
    </location>
</feature>
<sequence>MALQRRSKSQLMKQKLILPHDQLAPMTSLPLQAYKRLQIAIQVFRKFRLKRVEKQDFQELVGKLKDPELITAAGTVLAQGQTKVDKRKARTFLTAFMTVSSPSAILLDIESKQEQSLLQAAKTLLHAFQEWLEAAHTNKFDSKWYAFEDCWNSYYALFEAWKSKDVEKLVDNLITHYIELERLWDTLGKEADNASEIRSQLDEQQLQISQKLLKVGGPQAQQKLDTAKKTIELAREEAQKRSQRERADSVLSIPSSPTPRAEKAHQAATTSESSASHTSSHSDDLARILGSFSPAVGITNEQLAHEVVMNPDFKLEKNGKSELVDQVRDIATKAFFDSMREDFANKNYQRWIPGLVGDMKQRLLSLAPATSKIHQDVNDTLDLALIAQQINAETYNVDNTVHFVIRTMEKLCAPVRDDAVHAISSAGDLADTFRAILELLDQMNLDLANYRIQALRPYLKDISIEYEREKFSTALMNGKIGLVKTRDWLRTASSSLQGIAGQRNPEGVEDAESNIKFTDIYNEALASLLSSSEALLPDTCPETLLLDVERITGYQNEAQAITIVAALLMLTKNFSSTDESNRHRTSSSAMKVLRDKLFVLLEAKDTTVENLSLQVIQSIQELSDVNFEELPEDKQKLIRTMVAKTLSYKDTVYSLLSRRLLSIIRSHLQHSQFSSNETLNSYGFGLVRSKLEKLSFKMFILARHNRDVYARWYDEIIGDITRTV</sequence>
<evidence type="ECO:0000256" key="1">
    <source>
        <dbReference type="ARBA" id="ARBA00010954"/>
    </source>
</evidence>
<dbReference type="PANTHER" id="PTHR12832:SF11">
    <property type="entry name" value="LD23868P"/>
    <property type="match status" value="1"/>
</dbReference>
<dbReference type="Proteomes" id="UP001206595">
    <property type="component" value="Unassembled WGS sequence"/>
</dbReference>
<proteinExistence type="inferred from homology"/>
<organism evidence="3 4">
    <name type="scientific">Umbelopsis ramanniana AG</name>
    <dbReference type="NCBI Taxonomy" id="1314678"/>
    <lineage>
        <taxon>Eukaryota</taxon>
        <taxon>Fungi</taxon>
        <taxon>Fungi incertae sedis</taxon>
        <taxon>Mucoromycota</taxon>
        <taxon>Mucoromycotina</taxon>
        <taxon>Umbelopsidomycetes</taxon>
        <taxon>Umbelopsidales</taxon>
        <taxon>Umbelopsidaceae</taxon>
        <taxon>Umbelopsis</taxon>
    </lineage>
</organism>
<comment type="similarity">
    <text evidence="1">Belongs to the TCP11 family.</text>
</comment>
<dbReference type="EMBL" id="MU620914">
    <property type="protein sequence ID" value="KAI8580218.1"/>
    <property type="molecule type" value="Genomic_DNA"/>
</dbReference>
<dbReference type="InterPro" id="IPR008862">
    <property type="entry name" value="Tcp11"/>
</dbReference>
<feature type="compositionally biased region" description="Low complexity" evidence="2">
    <location>
        <begin position="266"/>
        <end position="279"/>
    </location>
</feature>
<accession>A0AAD5HFP6</accession>
<keyword evidence="4" id="KW-1185">Reference proteome</keyword>
<evidence type="ECO:0000313" key="3">
    <source>
        <dbReference type="EMBL" id="KAI8580218.1"/>
    </source>
</evidence>
<dbReference type="PANTHER" id="PTHR12832">
    <property type="entry name" value="TESTIS-SPECIFIC PROTEIN PBS13 T-COMPLEX 11"/>
    <property type="match status" value="1"/>
</dbReference>
<dbReference type="GO" id="GO:0010737">
    <property type="term" value="P:protein kinase A signaling"/>
    <property type="evidence" value="ECO:0007669"/>
    <property type="project" value="TreeGrafter"/>
</dbReference>
<dbReference type="AlphaFoldDB" id="A0AAD5HFP6"/>
<gene>
    <name evidence="3" type="ORF">K450DRAFT_238715</name>
</gene>
<dbReference type="RefSeq" id="XP_051445222.1">
    <property type="nucleotide sequence ID" value="XM_051588647.1"/>
</dbReference>
<name>A0AAD5HFP6_UMBRA</name>